<evidence type="ECO:0000256" key="1">
    <source>
        <dbReference type="SAM" id="Phobius"/>
    </source>
</evidence>
<protein>
    <recommendedName>
        <fullName evidence="4">Exopolysaccharide synthesis protein ExoD</fullName>
    </recommendedName>
</protein>
<keyword evidence="1" id="KW-1133">Transmembrane helix</keyword>
<proteinExistence type="predicted"/>
<dbReference type="InterPro" id="IPR010331">
    <property type="entry name" value="ExoD"/>
</dbReference>
<evidence type="ECO:0000313" key="3">
    <source>
        <dbReference type="Proteomes" id="UP000246569"/>
    </source>
</evidence>
<dbReference type="Proteomes" id="UP000246569">
    <property type="component" value="Unassembled WGS sequence"/>
</dbReference>
<evidence type="ECO:0008006" key="4">
    <source>
        <dbReference type="Google" id="ProtNLM"/>
    </source>
</evidence>
<accession>A0A317MV43</accession>
<comment type="caution">
    <text evidence="2">The sequence shown here is derived from an EMBL/GenBank/DDBJ whole genome shotgun (WGS) entry which is preliminary data.</text>
</comment>
<keyword evidence="1" id="KW-0812">Transmembrane</keyword>
<dbReference type="OrthoDB" id="5966050at2"/>
<keyword evidence="3" id="KW-1185">Reference proteome</keyword>
<dbReference type="PANTHER" id="PTHR41795:SF1">
    <property type="entry name" value="EXOPOLYSACCHARIDE SYNTHESIS PROTEIN"/>
    <property type="match status" value="1"/>
</dbReference>
<gene>
    <name evidence="2" type="ORF">C7443_106197</name>
</gene>
<dbReference type="PANTHER" id="PTHR41795">
    <property type="entry name" value="EXOPOLYSACCHARIDE SYNTHESIS PROTEIN"/>
    <property type="match status" value="1"/>
</dbReference>
<name>A0A317MV43_9GAMM</name>
<feature type="transmembrane region" description="Helical" evidence="1">
    <location>
        <begin position="172"/>
        <end position="195"/>
    </location>
</feature>
<dbReference type="RefSeq" id="WP_110018857.1">
    <property type="nucleotide sequence ID" value="NZ_QGTJ01000006.1"/>
</dbReference>
<dbReference type="Pfam" id="PF06055">
    <property type="entry name" value="ExoD"/>
    <property type="match status" value="1"/>
</dbReference>
<evidence type="ECO:0000313" key="2">
    <source>
        <dbReference type="EMBL" id="PWV61183.1"/>
    </source>
</evidence>
<reference evidence="2 3" key="1">
    <citation type="submission" date="2018-05" db="EMBL/GenBank/DDBJ databases">
        <title>Genomic Encyclopedia of Type Strains, Phase IV (KMG-IV): sequencing the most valuable type-strain genomes for metagenomic binning, comparative biology and taxonomic classification.</title>
        <authorList>
            <person name="Goeker M."/>
        </authorList>
    </citation>
    <scope>NUCLEOTIDE SEQUENCE [LARGE SCALE GENOMIC DNA]</scope>
    <source>
        <strain evidence="2 3">DSM 23606</strain>
    </source>
</reference>
<keyword evidence="1" id="KW-0472">Membrane</keyword>
<feature type="transmembrane region" description="Helical" evidence="1">
    <location>
        <begin position="126"/>
        <end position="144"/>
    </location>
</feature>
<dbReference type="AlphaFoldDB" id="A0A317MV43"/>
<sequence>MSVAVVRSRVSQLLEDCLHGHTDERISLGALLDRLGSRSFGLLLLLFALPNLIPLPPGVSSLFGLPLVLLAAQLACGRGQPWLPHWLRRRSLNRASFERIVHKALPWLRRIENLLCERLRWLTGPFAARLLGAYCLLMALLVLIPFPGSNMLPSAVIAMVALGLLERDGLPVMLGLFCGVAVFGVIRLAVGMVGLA</sequence>
<organism evidence="2 3">
    <name type="scientific">Plasticicumulans acidivorans</name>
    <dbReference type="NCBI Taxonomy" id="886464"/>
    <lineage>
        <taxon>Bacteria</taxon>
        <taxon>Pseudomonadati</taxon>
        <taxon>Pseudomonadota</taxon>
        <taxon>Gammaproteobacteria</taxon>
        <taxon>Candidatus Competibacteraceae</taxon>
        <taxon>Plasticicumulans</taxon>
    </lineage>
</organism>
<dbReference type="PIRSF" id="PIRSF033239">
    <property type="entry name" value="ExoD"/>
    <property type="match status" value="1"/>
</dbReference>
<dbReference type="EMBL" id="QGTJ01000006">
    <property type="protein sequence ID" value="PWV61183.1"/>
    <property type="molecule type" value="Genomic_DNA"/>
</dbReference>